<keyword evidence="2" id="KW-0675">Receptor</keyword>
<accession>A0AAV7YFJ5</accession>
<feature type="region of interest" description="Disordered" evidence="1">
    <location>
        <begin position="36"/>
        <end position="81"/>
    </location>
</feature>
<evidence type="ECO:0000313" key="2">
    <source>
        <dbReference type="EMBL" id="KAJ3426790.1"/>
    </source>
</evidence>
<sequence length="122" mass="14598">MLDTDLNFSFSKYLYDKEITNILLNSAKVENKLKTIHQDSQKQNNHRDQQKSTLRTRIRPKHRCKAKTKRKTRTNPNTKKPFVDLSLTTYSKLPKWLQFNEHIQSGYRFGYSIKNTFKSLFQ</sequence>
<name>A0AAV7YFJ5_9EUKA</name>
<dbReference type="EMBL" id="JANTQA010000063">
    <property type="protein sequence ID" value="KAJ3426790.1"/>
    <property type="molecule type" value="Genomic_DNA"/>
</dbReference>
<evidence type="ECO:0000313" key="3">
    <source>
        <dbReference type="Proteomes" id="UP001146793"/>
    </source>
</evidence>
<feature type="compositionally biased region" description="Basic and acidic residues" evidence="1">
    <location>
        <begin position="36"/>
        <end position="50"/>
    </location>
</feature>
<proteinExistence type="predicted"/>
<comment type="caution">
    <text evidence="2">The sequence shown here is derived from an EMBL/GenBank/DDBJ whole genome shotgun (WGS) entry which is preliminary data.</text>
</comment>
<protein>
    <submittedName>
        <fullName evidence="2">Adiponectin receptor protein</fullName>
    </submittedName>
</protein>
<organism evidence="2 3">
    <name type="scientific">Anaeramoeba flamelloides</name>
    <dbReference type="NCBI Taxonomy" id="1746091"/>
    <lineage>
        <taxon>Eukaryota</taxon>
        <taxon>Metamonada</taxon>
        <taxon>Anaeramoebidae</taxon>
        <taxon>Anaeramoeba</taxon>
    </lineage>
</organism>
<gene>
    <name evidence="2" type="ORF">M0812_26358</name>
</gene>
<evidence type="ECO:0000256" key="1">
    <source>
        <dbReference type="SAM" id="MobiDB-lite"/>
    </source>
</evidence>
<dbReference type="Proteomes" id="UP001146793">
    <property type="component" value="Unassembled WGS sequence"/>
</dbReference>
<feature type="compositionally biased region" description="Basic residues" evidence="1">
    <location>
        <begin position="54"/>
        <end position="73"/>
    </location>
</feature>
<reference evidence="2" key="1">
    <citation type="submission" date="2022-08" db="EMBL/GenBank/DDBJ databases">
        <title>Novel sulphate-reducing endosymbionts in the free-living metamonad Anaeramoeba.</title>
        <authorList>
            <person name="Jerlstrom-Hultqvist J."/>
            <person name="Cepicka I."/>
            <person name="Gallot-Lavallee L."/>
            <person name="Salas-Leiva D."/>
            <person name="Curtis B.A."/>
            <person name="Zahonova K."/>
            <person name="Pipaliya S."/>
            <person name="Dacks J."/>
            <person name="Roger A.J."/>
        </authorList>
    </citation>
    <scope>NUCLEOTIDE SEQUENCE</scope>
    <source>
        <strain evidence="2">Busselton2</strain>
    </source>
</reference>
<dbReference type="AlphaFoldDB" id="A0AAV7YFJ5"/>